<gene>
    <name evidence="2" type="ORF">H9756_02760</name>
</gene>
<organism evidence="2 3">
    <name type="scientific">Candidatus Mediterraneibacter gallistercoris</name>
    <dbReference type="NCBI Taxonomy" id="2838671"/>
    <lineage>
        <taxon>Bacteria</taxon>
        <taxon>Bacillati</taxon>
        <taxon>Bacillota</taxon>
        <taxon>Clostridia</taxon>
        <taxon>Lachnospirales</taxon>
        <taxon>Lachnospiraceae</taxon>
        <taxon>Mediterraneibacter</taxon>
    </lineage>
</organism>
<dbReference type="InterPro" id="IPR043519">
    <property type="entry name" value="NT_sf"/>
</dbReference>
<reference evidence="2" key="2">
    <citation type="submission" date="2021-04" db="EMBL/GenBank/DDBJ databases">
        <authorList>
            <person name="Gilroy R."/>
        </authorList>
    </citation>
    <scope>NUCLEOTIDE SEQUENCE</scope>
    <source>
        <strain evidence="2">CHK165-2605</strain>
    </source>
</reference>
<evidence type="ECO:0000259" key="1">
    <source>
        <dbReference type="Pfam" id="PF18765"/>
    </source>
</evidence>
<dbReference type="Gene3D" id="3.30.460.10">
    <property type="entry name" value="Beta Polymerase, domain 2"/>
    <property type="match status" value="1"/>
</dbReference>
<sequence>MLELDKTGIKPVVLAELISIAERHHIEKLILFGSRARGDFRRTSDIDLAVSGGDFARFALDVEEETSTLLKYDFVDLDRNIQEELLKSIEKEGVVIYEKI</sequence>
<protein>
    <submittedName>
        <fullName evidence="2">Nucleotidyltransferase domain-containing protein</fullName>
    </submittedName>
</protein>
<name>A0A9D2P1M0_9FIRM</name>
<comment type="caution">
    <text evidence="2">The sequence shown here is derived from an EMBL/GenBank/DDBJ whole genome shotgun (WGS) entry which is preliminary data.</text>
</comment>
<dbReference type="SUPFAM" id="SSF81301">
    <property type="entry name" value="Nucleotidyltransferase"/>
    <property type="match status" value="1"/>
</dbReference>
<dbReference type="AlphaFoldDB" id="A0A9D2P1M0"/>
<dbReference type="Proteomes" id="UP000823895">
    <property type="component" value="Unassembled WGS sequence"/>
</dbReference>
<accession>A0A9D2P1M0</accession>
<evidence type="ECO:0000313" key="2">
    <source>
        <dbReference type="EMBL" id="HJC42591.1"/>
    </source>
</evidence>
<proteinExistence type="predicted"/>
<dbReference type="InterPro" id="IPR041633">
    <property type="entry name" value="Polbeta"/>
</dbReference>
<dbReference type="CDD" id="cd05403">
    <property type="entry name" value="NT_KNTase_like"/>
    <property type="match status" value="1"/>
</dbReference>
<evidence type="ECO:0000313" key="3">
    <source>
        <dbReference type="Proteomes" id="UP000823895"/>
    </source>
</evidence>
<feature type="domain" description="Polymerase beta nucleotidyltransferase" evidence="1">
    <location>
        <begin position="16"/>
        <end position="99"/>
    </location>
</feature>
<dbReference type="EMBL" id="DWWI01000060">
    <property type="protein sequence ID" value="HJC42591.1"/>
    <property type="molecule type" value="Genomic_DNA"/>
</dbReference>
<dbReference type="Pfam" id="PF18765">
    <property type="entry name" value="Polbeta"/>
    <property type="match status" value="1"/>
</dbReference>
<reference evidence="2" key="1">
    <citation type="journal article" date="2021" name="PeerJ">
        <title>Extensive microbial diversity within the chicken gut microbiome revealed by metagenomics and culture.</title>
        <authorList>
            <person name="Gilroy R."/>
            <person name="Ravi A."/>
            <person name="Getino M."/>
            <person name="Pursley I."/>
            <person name="Horton D.L."/>
            <person name="Alikhan N.F."/>
            <person name="Baker D."/>
            <person name="Gharbi K."/>
            <person name="Hall N."/>
            <person name="Watson M."/>
            <person name="Adriaenssens E.M."/>
            <person name="Foster-Nyarko E."/>
            <person name="Jarju S."/>
            <person name="Secka A."/>
            <person name="Antonio M."/>
            <person name="Oren A."/>
            <person name="Chaudhuri R.R."/>
            <person name="La Ragione R."/>
            <person name="Hildebrand F."/>
            <person name="Pallen M.J."/>
        </authorList>
    </citation>
    <scope>NUCLEOTIDE SEQUENCE</scope>
    <source>
        <strain evidence="2">CHK165-2605</strain>
    </source>
</reference>